<dbReference type="InterPro" id="IPR000195">
    <property type="entry name" value="Rab-GAP-TBC_dom"/>
</dbReference>
<dbReference type="FunFam" id="1.10.8.270:FF:000031">
    <property type="entry name" value="TBC1 domain family member 5"/>
    <property type="match status" value="1"/>
</dbReference>
<dbReference type="PANTHER" id="PTHR22957:SF337">
    <property type="entry name" value="TBC1 DOMAIN FAMILY MEMBER 5"/>
    <property type="match status" value="1"/>
</dbReference>
<reference evidence="4 5" key="1">
    <citation type="submission" date="2013-07" db="EMBL/GenBank/DDBJ databases">
        <title>The Genome Sequence of Cryptococcus heveanensis BCC8398.</title>
        <authorList>
            <consortium name="The Broad Institute Genome Sequencing Platform"/>
            <person name="Cuomo C."/>
            <person name="Litvintseva A."/>
            <person name="Chen Y."/>
            <person name="Heitman J."/>
            <person name="Sun S."/>
            <person name="Springer D."/>
            <person name="Dromer F."/>
            <person name="Young S.K."/>
            <person name="Zeng Q."/>
            <person name="Gargeya S."/>
            <person name="Fitzgerald M."/>
            <person name="Abouelleil A."/>
            <person name="Alvarado L."/>
            <person name="Berlin A.M."/>
            <person name="Chapman S.B."/>
            <person name="Dewar J."/>
            <person name="Goldberg J."/>
            <person name="Griggs A."/>
            <person name="Gujja S."/>
            <person name="Hansen M."/>
            <person name="Howarth C."/>
            <person name="Imamovic A."/>
            <person name="Larimer J."/>
            <person name="McCowan C."/>
            <person name="Murphy C."/>
            <person name="Pearson M."/>
            <person name="Priest M."/>
            <person name="Roberts A."/>
            <person name="Saif S."/>
            <person name="Shea T."/>
            <person name="Sykes S."/>
            <person name="Wortman J."/>
            <person name="Nusbaum C."/>
            <person name="Birren B."/>
        </authorList>
    </citation>
    <scope>NUCLEOTIDE SEQUENCE [LARGE SCALE GENOMIC DNA]</scope>
    <source>
        <strain evidence="4 5">BCC8398</strain>
    </source>
</reference>
<feature type="region of interest" description="Disordered" evidence="2">
    <location>
        <begin position="109"/>
        <end position="167"/>
    </location>
</feature>
<dbReference type="SMART" id="SM00164">
    <property type="entry name" value="TBC"/>
    <property type="match status" value="1"/>
</dbReference>
<feature type="domain" description="Rab-GAP TBC" evidence="3">
    <location>
        <begin position="167"/>
        <end position="380"/>
    </location>
</feature>
<evidence type="ECO:0000259" key="3">
    <source>
        <dbReference type="PROSITE" id="PS50086"/>
    </source>
</evidence>
<evidence type="ECO:0000313" key="5">
    <source>
        <dbReference type="Proteomes" id="UP000092666"/>
    </source>
</evidence>
<reference evidence="5" key="2">
    <citation type="submission" date="2013-12" db="EMBL/GenBank/DDBJ databases">
        <title>Evolution of pathogenesis and genome organization in the Tremellales.</title>
        <authorList>
            <person name="Cuomo C."/>
            <person name="Litvintseva A."/>
            <person name="Heitman J."/>
            <person name="Chen Y."/>
            <person name="Sun S."/>
            <person name="Springer D."/>
            <person name="Dromer F."/>
            <person name="Young S."/>
            <person name="Zeng Q."/>
            <person name="Chapman S."/>
            <person name="Gujja S."/>
            <person name="Saif S."/>
            <person name="Birren B."/>
        </authorList>
    </citation>
    <scope>NUCLEOTIDE SEQUENCE [LARGE SCALE GENOMIC DNA]</scope>
    <source>
        <strain evidence="5">BCC8398</strain>
    </source>
</reference>
<dbReference type="SUPFAM" id="SSF47923">
    <property type="entry name" value="Ypt/Rab-GAP domain of gyp1p"/>
    <property type="match status" value="2"/>
</dbReference>
<dbReference type="Gene3D" id="1.10.472.80">
    <property type="entry name" value="Ypt/Rab-GAP domain of gyp1p, domain 3"/>
    <property type="match status" value="1"/>
</dbReference>
<evidence type="ECO:0000256" key="1">
    <source>
        <dbReference type="ARBA" id="ARBA00022468"/>
    </source>
</evidence>
<keyword evidence="5" id="KW-1185">Reference proteome</keyword>
<sequence length="970" mass="104029">MAEIPREGDVFPRPSIEEIRSKWDTLFSDPLISTSRLKSNALSKEGLGQAGVDGGVVLRSLHWRFYHNLLPPPTSLELFSQSLSTAREGYNALRRRFLVAPDGRWASDCTGSEEHSSVQSPTTAASLTYSPSTSTFPPNSTQNATSSSPAASFSTSTRPTEGWDPLSLSTSSPWKTWFAHVDLRTTIFQDVERTFPDIPYFQLPRVRKCLTTSLFLFAALNPDVGYRQGMHELLACCFLAVDRDSLGRSDPASTNGKAAEENKAGDAAMWQTLDRRYVEHDAFELFTAIMKGGKAFYEWRAEEGPVRTRTPSAPQAPIITRCNNIHSSLIRRIDPQLWERLETEGVEAQIWAIRWIRLLFTRELPFPLAMRIWDGVFAEDPGLGMLDFVCVAMLLLIRNELIEADYPTLLTSLLHYPAPLPTYPFEPSLILSQALFLKNNISPAAGVEVVIQNQDILGVKASPPERSLDDHDGPSLRIRGVRPGGIDRGSFGRGRGRSRAGVGGLAQGLFERAQAAGLDKAFMSTVADLRKNLPDSATAYSYLPNLPFSPAGTPNRESGSPFSSIPSSSSALPSARSYVTSPSVRPQIQTRPSIDSAESVQSLKDAELEMAELRLAMVGMGKAMSEWLDLLRPATLASIASPSSDTDQLAASENASSENKMNAWKGLEKIKDSLLDAAGKETEDIVREWGWHDGLEASSSRASTPAPLATPASGAPQTILLPPPVQKGPNAGLAIQPGPSAVGGPGLSAPVGREELEFEDSTPTPLSTSVFPSVPQLPSSVSIVPHLTTISSIRPLPDTPSSPAPPAPLPKSPMTIVQPTATYQNQLHLPHDDVRKVAHGNVEPGGKPTLRLSSRGGTPSIGIPRVPMTAPPSNAGLTRYTPEENHRPQSASATSSSSTRTAEGKGTMQSGDGDPLAGLGVGMIQDGRKPMASFGVGAGDQKRNSAGSTFDKSRGGSKSSGFDPLGVGAG</sequence>
<feature type="compositionally biased region" description="Low complexity" evidence="2">
    <location>
        <begin position="558"/>
        <end position="577"/>
    </location>
</feature>
<evidence type="ECO:0000256" key="2">
    <source>
        <dbReference type="SAM" id="MobiDB-lite"/>
    </source>
</evidence>
<dbReference type="GO" id="GO:0005096">
    <property type="term" value="F:GTPase activator activity"/>
    <property type="evidence" value="ECO:0007669"/>
    <property type="project" value="UniProtKB-KW"/>
</dbReference>
<protein>
    <submittedName>
        <fullName evidence="4">TBC1 domain family member 5</fullName>
    </submittedName>
</protein>
<feature type="region of interest" description="Disordered" evidence="2">
    <location>
        <begin position="837"/>
        <end position="970"/>
    </location>
</feature>
<dbReference type="Proteomes" id="UP000092666">
    <property type="component" value="Unassembled WGS sequence"/>
</dbReference>
<feature type="compositionally biased region" description="Polar residues" evidence="2">
    <location>
        <begin position="944"/>
        <end position="960"/>
    </location>
</feature>
<dbReference type="AlphaFoldDB" id="A0A1B9GV98"/>
<feature type="region of interest" description="Disordered" evidence="2">
    <location>
        <begin position="641"/>
        <end position="660"/>
    </location>
</feature>
<dbReference type="STRING" id="1296120.A0A1B9GV98"/>
<feature type="compositionally biased region" description="Low complexity" evidence="2">
    <location>
        <begin position="890"/>
        <end position="901"/>
    </location>
</feature>
<organism evidence="4 5">
    <name type="scientific">Kwoniella heveanensis BCC8398</name>
    <dbReference type="NCBI Taxonomy" id="1296120"/>
    <lineage>
        <taxon>Eukaryota</taxon>
        <taxon>Fungi</taxon>
        <taxon>Dikarya</taxon>
        <taxon>Basidiomycota</taxon>
        <taxon>Agaricomycotina</taxon>
        <taxon>Tremellomycetes</taxon>
        <taxon>Tremellales</taxon>
        <taxon>Cryptococcaceae</taxon>
        <taxon>Kwoniella</taxon>
    </lineage>
</organism>
<name>A0A1B9GV98_9TREE</name>
<evidence type="ECO:0000313" key="4">
    <source>
        <dbReference type="EMBL" id="OCF34976.1"/>
    </source>
</evidence>
<dbReference type="OrthoDB" id="27140at2759"/>
<gene>
    <name evidence="4" type="ORF">I316_03523</name>
</gene>
<dbReference type="InterPro" id="IPR035969">
    <property type="entry name" value="Rab-GAP_TBC_sf"/>
</dbReference>
<feature type="region of interest" description="Disordered" evidence="2">
    <location>
        <begin position="551"/>
        <end position="599"/>
    </location>
</feature>
<accession>A0A1B9GV98</accession>
<dbReference type="Pfam" id="PF00566">
    <property type="entry name" value="RabGAP-TBC"/>
    <property type="match status" value="1"/>
</dbReference>
<dbReference type="Gene3D" id="1.10.8.270">
    <property type="entry name" value="putative rabgap domain of human tbc1 domain family member 14 like domains"/>
    <property type="match status" value="1"/>
</dbReference>
<dbReference type="PANTHER" id="PTHR22957">
    <property type="entry name" value="TBC1 DOMAIN FAMILY MEMBER GTPASE-ACTIVATING PROTEIN"/>
    <property type="match status" value="1"/>
</dbReference>
<dbReference type="EMBL" id="KV700123">
    <property type="protein sequence ID" value="OCF34976.1"/>
    <property type="molecule type" value="Genomic_DNA"/>
</dbReference>
<keyword evidence="1" id="KW-0343">GTPase activation</keyword>
<dbReference type="PROSITE" id="PS50086">
    <property type="entry name" value="TBC_RABGAP"/>
    <property type="match status" value="1"/>
</dbReference>
<feature type="compositionally biased region" description="Low complexity" evidence="2">
    <location>
        <begin position="126"/>
        <end position="157"/>
    </location>
</feature>
<feature type="compositionally biased region" description="Polar residues" evidence="2">
    <location>
        <begin position="578"/>
        <end position="599"/>
    </location>
</feature>
<proteinExistence type="predicted"/>